<protein>
    <submittedName>
        <fullName evidence="1">Uncharacterized protein</fullName>
    </submittedName>
</protein>
<comment type="caution">
    <text evidence="1">The sequence shown here is derived from an EMBL/GenBank/DDBJ whole genome shotgun (WGS) entry which is preliminary data.</text>
</comment>
<evidence type="ECO:0000313" key="2">
    <source>
        <dbReference type="Proteomes" id="UP000019140"/>
    </source>
</evidence>
<proteinExistence type="predicted"/>
<organism evidence="1 2">
    <name type="scientific">Candidatus Entotheonella gemina</name>
    <dbReference type="NCBI Taxonomy" id="1429439"/>
    <lineage>
        <taxon>Bacteria</taxon>
        <taxon>Pseudomonadati</taxon>
        <taxon>Nitrospinota/Tectimicrobiota group</taxon>
        <taxon>Candidatus Tectimicrobiota</taxon>
        <taxon>Candidatus Entotheonellia</taxon>
        <taxon>Candidatus Entotheonellales</taxon>
        <taxon>Candidatus Entotheonellaceae</taxon>
        <taxon>Candidatus Entotheonella</taxon>
    </lineage>
</organism>
<sequence>MVPVLEHHGWEVSDRPWYDSQRVLRLQATHPDLTYIHDWAEQLGLSVLLHRAPDEAGLSQA</sequence>
<accession>W4M318</accession>
<keyword evidence="2" id="KW-1185">Reference proteome</keyword>
<evidence type="ECO:0000313" key="1">
    <source>
        <dbReference type="EMBL" id="ETX04037.1"/>
    </source>
</evidence>
<name>W4M318_9BACT</name>
<dbReference type="Proteomes" id="UP000019140">
    <property type="component" value="Unassembled WGS sequence"/>
</dbReference>
<dbReference type="EMBL" id="AZHX01001322">
    <property type="protein sequence ID" value="ETX04037.1"/>
    <property type="molecule type" value="Genomic_DNA"/>
</dbReference>
<dbReference type="HOGENOM" id="CLU_2913824_0_0_7"/>
<dbReference type="AlphaFoldDB" id="W4M318"/>
<reference evidence="1 2" key="1">
    <citation type="journal article" date="2014" name="Nature">
        <title>An environmental bacterial taxon with a large and distinct metabolic repertoire.</title>
        <authorList>
            <person name="Wilson M.C."/>
            <person name="Mori T."/>
            <person name="Ruckert C."/>
            <person name="Uria A.R."/>
            <person name="Helf M.J."/>
            <person name="Takada K."/>
            <person name="Gernert C."/>
            <person name="Steffens U.A."/>
            <person name="Heycke N."/>
            <person name="Schmitt S."/>
            <person name="Rinke C."/>
            <person name="Helfrich E.J."/>
            <person name="Brachmann A.O."/>
            <person name="Gurgui C."/>
            <person name="Wakimoto T."/>
            <person name="Kracht M."/>
            <person name="Crusemann M."/>
            <person name="Hentschel U."/>
            <person name="Abe I."/>
            <person name="Matsunaga S."/>
            <person name="Kalinowski J."/>
            <person name="Takeyama H."/>
            <person name="Piel J."/>
        </authorList>
    </citation>
    <scope>NUCLEOTIDE SEQUENCE [LARGE SCALE GENOMIC DNA]</scope>
    <source>
        <strain evidence="2">TSY2</strain>
    </source>
</reference>
<gene>
    <name evidence="1" type="ORF">ETSY2_31075</name>
</gene>